<dbReference type="OrthoDB" id="159229at2759"/>
<dbReference type="GO" id="GO:0046872">
    <property type="term" value="F:metal ion binding"/>
    <property type="evidence" value="ECO:0007669"/>
    <property type="project" value="InterPro"/>
</dbReference>
<dbReference type="Gene3D" id="2.60.40.200">
    <property type="entry name" value="Superoxide dismutase, copper/zinc binding domain"/>
    <property type="match status" value="1"/>
</dbReference>
<dbReference type="GO" id="GO:0006801">
    <property type="term" value="P:superoxide metabolic process"/>
    <property type="evidence" value="ECO:0007669"/>
    <property type="project" value="InterPro"/>
</dbReference>
<evidence type="ECO:0000313" key="3">
    <source>
        <dbReference type="EMBL" id="PVH90949.1"/>
    </source>
</evidence>
<dbReference type="Proteomes" id="UP000244855">
    <property type="component" value="Unassembled WGS sequence"/>
</dbReference>
<feature type="chain" id="PRO_5015901277" evidence="2">
    <location>
        <begin position="16"/>
        <end position="254"/>
    </location>
</feature>
<dbReference type="STRING" id="97972.A0A2V1D010"/>
<reference evidence="3 4" key="1">
    <citation type="journal article" date="2018" name="Sci. Rep.">
        <title>Comparative genomics provides insights into the lifestyle and reveals functional heterogeneity of dark septate endophytic fungi.</title>
        <authorList>
            <person name="Knapp D.G."/>
            <person name="Nemeth J.B."/>
            <person name="Barry K."/>
            <person name="Hainaut M."/>
            <person name="Henrissat B."/>
            <person name="Johnson J."/>
            <person name="Kuo A."/>
            <person name="Lim J.H.P."/>
            <person name="Lipzen A."/>
            <person name="Nolan M."/>
            <person name="Ohm R.A."/>
            <person name="Tamas L."/>
            <person name="Grigoriev I.V."/>
            <person name="Spatafora J.W."/>
            <person name="Nagy L.G."/>
            <person name="Kovacs G.M."/>
        </authorList>
    </citation>
    <scope>NUCLEOTIDE SEQUENCE [LARGE SCALE GENOMIC DNA]</scope>
    <source>
        <strain evidence="3 4">DSE2036</strain>
    </source>
</reference>
<gene>
    <name evidence="3" type="ORF">DM02DRAFT_664493</name>
</gene>
<feature type="region of interest" description="Disordered" evidence="1">
    <location>
        <begin position="187"/>
        <end position="234"/>
    </location>
</feature>
<feature type="compositionally biased region" description="Low complexity" evidence="1">
    <location>
        <begin position="188"/>
        <end position="234"/>
    </location>
</feature>
<feature type="signal peptide" evidence="2">
    <location>
        <begin position="1"/>
        <end position="15"/>
    </location>
</feature>
<evidence type="ECO:0000256" key="2">
    <source>
        <dbReference type="SAM" id="SignalP"/>
    </source>
</evidence>
<dbReference type="InterPro" id="IPR036423">
    <property type="entry name" value="SOD-like_Cu/Zn_dom_sf"/>
</dbReference>
<dbReference type="SUPFAM" id="SSF49329">
    <property type="entry name" value="Cu,Zn superoxide dismutase-like"/>
    <property type="match status" value="1"/>
</dbReference>
<dbReference type="AlphaFoldDB" id="A0A2V1D010"/>
<name>A0A2V1D010_9PLEO</name>
<protein>
    <submittedName>
        <fullName evidence="3">Uncharacterized protein</fullName>
    </submittedName>
</protein>
<keyword evidence="2" id="KW-0732">Signal</keyword>
<evidence type="ECO:0000313" key="4">
    <source>
        <dbReference type="Proteomes" id="UP000244855"/>
    </source>
</evidence>
<dbReference type="EMBL" id="KZ806020">
    <property type="protein sequence ID" value="PVH90949.1"/>
    <property type="molecule type" value="Genomic_DNA"/>
</dbReference>
<keyword evidence="4" id="KW-1185">Reference proteome</keyword>
<organism evidence="3 4">
    <name type="scientific">Periconia macrospinosa</name>
    <dbReference type="NCBI Taxonomy" id="97972"/>
    <lineage>
        <taxon>Eukaryota</taxon>
        <taxon>Fungi</taxon>
        <taxon>Dikarya</taxon>
        <taxon>Ascomycota</taxon>
        <taxon>Pezizomycotina</taxon>
        <taxon>Dothideomycetes</taxon>
        <taxon>Pleosporomycetidae</taxon>
        <taxon>Pleosporales</taxon>
        <taxon>Massarineae</taxon>
        <taxon>Periconiaceae</taxon>
        <taxon>Periconia</taxon>
    </lineage>
</organism>
<proteinExistence type="predicted"/>
<sequence>MRSTILASLLATASALTPEAGKSPDGVAYNSTIIPALGFNTQGYFGLNVQSGDVILDFKFTGVSRSNGGPFHYRIHKNPVSGKDCATAGGIFDPYGYGKSCRTSLNNTEKNKDKVENCAVGDVSGHVDYINIDADYNNNGGFPDAFLSLDPNSKSFVGNRALVISNGKEQRVACGTLMCVKGCDAKSGHGSNSTSSGTPNGSNNSTSAHSTANTPGLPGASSTPGSGPATSSNPGSQLSASFGALIIAFAAVLL</sequence>
<evidence type="ECO:0000256" key="1">
    <source>
        <dbReference type="SAM" id="MobiDB-lite"/>
    </source>
</evidence>
<accession>A0A2V1D010</accession>